<dbReference type="InterPro" id="IPR050695">
    <property type="entry name" value="N-acetylmuramoyl_amidase_3"/>
</dbReference>
<dbReference type="FunFam" id="3.40.630.40:FF:000005">
    <property type="entry name" value="N-acetylmuramoyl-L-alanine amidase (AmiA)"/>
    <property type="match status" value="1"/>
</dbReference>
<keyword evidence="8" id="KW-1185">Reference proteome</keyword>
<dbReference type="AlphaFoldDB" id="A0A4P8L2J4"/>
<evidence type="ECO:0000256" key="1">
    <source>
        <dbReference type="ARBA" id="ARBA00001561"/>
    </source>
</evidence>
<dbReference type="PANTHER" id="PTHR30404:SF0">
    <property type="entry name" value="N-ACETYLMURAMOYL-L-ALANINE AMIDASE AMIC"/>
    <property type="match status" value="1"/>
</dbReference>
<dbReference type="Pfam" id="PF01520">
    <property type="entry name" value="Amidase_3"/>
    <property type="match status" value="1"/>
</dbReference>
<sequence length="589" mass="64566">MRKKRSSHSLPAMMMLCGLLCWSPAAPADAAKSLEAAYRIAKADYHSLLAVPVTEAAREPWEACIRDLQKIVAMDPEGPYAARSLYLIGQSFHHLYDGLGRSEDLQAAVEAYRTLIRKHLGSNLADDAQYLIGVIYEGRDPAQAYLEFVKVPALFPTGDMAEKARERSNRLARRLSSPHRGGVSPQAAPPPEGGPGGAATAAAPVSTEAKEHLPSPQTGSALLEDVQYWSAEGYTRVVVYLSQPVRFGPNTLPPDEANQQPARIYIDFENTSLSPRLKPRIDIMDGFLRDVRVGQYSSDRARVVLDIESIESHKVFSMEDPFRVIIDVRGKRKKVPALSTAPGRGAEGPSLARQLGLSVRRIVLDPGHGGKDKGAIGPNGVYEKDVTLAIAKGLKKILEEMTDCEVILTRTTDRFLSLEERTAIANTCKADLFVSIHANAHTDRSLGGIETYFLNLSTDKESARVAAFENATSTKKISDLEVILQDLMRNTKISESSRLAHEVHRKIIQKVKTQYPEVRDLGVKQAPFYVLLGAEMPSILIETAFISNETEEKLLVNRAFQRVLAGGIAEGLAAYVDIMTKMAQTGEAP</sequence>
<dbReference type="GO" id="GO:0008745">
    <property type="term" value="F:N-acetylmuramoyl-L-alanine amidase activity"/>
    <property type="evidence" value="ECO:0007669"/>
    <property type="project" value="UniProtKB-EC"/>
</dbReference>
<dbReference type="OrthoDB" id="9806267at2"/>
<evidence type="ECO:0000313" key="8">
    <source>
        <dbReference type="Proteomes" id="UP000298602"/>
    </source>
</evidence>
<reference evidence="7 8" key="2">
    <citation type="submission" date="2019-05" db="EMBL/GenBank/DDBJ databases">
        <authorList>
            <person name="Suflita J.M."/>
            <person name="Marks C.R."/>
        </authorList>
    </citation>
    <scope>NUCLEOTIDE SEQUENCE [LARGE SCALE GENOMIC DNA]</scope>
    <source>
        <strain evidence="7 8">ALDC</strain>
    </source>
</reference>
<gene>
    <name evidence="7" type="ORF">FDQ92_08160</name>
</gene>
<dbReference type="InterPro" id="IPR021731">
    <property type="entry name" value="AMIN_dom"/>
</dbReference>
<dbReference type="GO" id="GO:0009253">
    <property type="term" value="P:peptidoglycan catabolic process"/>
    <property type="evidence" value="ECO:0007669"/>
    <property type="project" value="InterPro"/>
</dbReference>
<evidence type="ECO:0000259" key="6">
    <source>
        <dbReference type="SMART" id="SM00646"/>
    </source>
</evidence>
<dbReference type="SUPFAM" id="SSF53187">
    <property type="entry name" value="Zn-dependent exopeptidases"/>
    <property type="match status" value="1"/>
</dbReference>
<dbReference type="InterPro" id="IPR011990">
    <property type="entry name" value="TPR-like_helical_dom_sf"/>
</dbReference>
<feature type="chain" id="PRO_5020899291" description="N-acetylmuramoyl-L-alanine amidase" evidence="5">
    <location>
        <begin position="29"/>
        <end position="589"/>
    </location>
</feature>
<organism evidence="7 8">
    <name type="scientific">Desulfoglaeba alkanexedens ALDC</name>
    <dbReference type="NCBI Taxonomy" id="980445"/>
    <lineage>
        <taxon>Bacteria</taxon>
        <taxon>Pseudomonadati</taxon>
        <taxon>Thermodesulfobacteriota</taxon>
        <taxon>Syntrophobacteria</taxon>
        <taxon>Syntrophobacterales</taxon>
        <taxon>Syntrophobacteraceae</taxon>
        <taxon>Desulfoglaeba</taxon>
    </lineage>
</organism>
<reference evidence="7 8" key="1">
    <citation type="submission" date="2019-05" db="EMBL/GenBank/DDBJ databases">
        <title>The Complete Genome Sequence of the n-alkane-degrading Desulfoglaeba alkanexedens ALDC reveals multiple alkylsuccinate synthase gene clusters.</title>
        <authorList>
            <person name="Callaghan A.V."/>
            <person name="Davidova I.A."/>
            <person name="Duncan K.E."/>
            <person name="Morris B."/>
            <person name="McInerney M.J."/>
        </authorList>
    </citation>
    <scope>NUCLEOTIDE SEQUENCE [LARGE SCALE GENOMIC DNA]</scope>
    <source>
        <strain evidence="7 8">ALDC</strain>
    </source>
</reference>
<evidence type="ECO:0000256" key="5">
    <source>
        <dbReference type="SAM" id="SignalP"/>
    </source>
</evidence>
<dbReference type="SMART" id="SM00646">
    <property type="entry name" value="Ami_3"/>
    <property type="match status" value="1"/>
</dbReference>
<dbReference type="EMBL" id="CP040098">
    <property type="protein sequence ID" value="QCQ22137.1"/>
    <property type="molecule type" value="Genomic_DNA"/>
</dbReference>
<dbReference type="Gene3D" id="1.25.40.10">
    <property type="entry name" value="Tetratricopeptide repeat domain"/>
    <property type="match status" value="1"/>
</dbReference>
<feature type="domain" description="MurNAc-LAA" evidence="6">
    <location>
        <begin position="422"/>
        <end position="573"/>
    </location>
</feature>
<keyword evidence="5" id="KW-0732">Signal</keyword>
<keyword evidence="3" id="KW-0378">Hydrolase</keyword>
<evidence type="ECO:0000256" key="4">
    <source>
        <dbReference type="SAM" id="MobiDB-lite"/>
    </source>
</evidence>
<evidence type="ECO:0000256" key="3">
    <source>
        <dbReference type="ARBA" id="ARBA00022801"/>
    </source>
</evidence>
<dbReference type="Proteomes" id="UP000298602">
    <property type="component" value="Chromosome"/>
</dbReference>
<dbReference type="Gene3D" id="3.40.630.40">
    <property type="entry name" value="Zn-dependent exopeptidases"/>
    <property type="match status" value="1"/>
</dbReference>
<accession>A0A4P8L2J4</accession>
<dbReference type="PANTHER" id="PTHR30404">
    <property type="entry name" value="N-ACETYLMURAMOYL-L-ALANINE AMIDASE"/>
    <property type="match status" value="1"/>
</dbReference>
<dbReference type="KEGG" id="dax:FDQ92_08160"/>
<dbReference type="Gene3D" id="2.60.40.3500">
    <property type="match status" value="1"/>
</dbReference>
<comment type="catalytic activity">
    <reaction evidence="1">
        <text>Hydrolyzes the link between N-acetylmuramoyl residues and L-amino acid residues in certain cell-wall glycopeptides.</text>
        <dbReference type="EC" id="3.5.1.28"/>
    </reaction>
</comment>
<feature type="region of interest" description="Disordered" evidence="4">
    <location>
        <begin position="165"/>
        <end position="217"/>
    </location>
</feature>
<feature type="signal peptide" evidence="5">
    <location>
        <begin position="1"/>
        <end position="28"/>
    </location>
</feature>
<dbReference type="Pfam" id="PF11741">
    <property type="entry name" value="AMIN"/>
    <property type="match status" value="1"/>
</dbReference>
<dbReference type="InterPro" id="IPR002508">
    <property type="entry name" value="MurNAc-LAA_cat"/>
</dbReference>
<evidence type="ECO:0000256" key="2">
    <source>
        <dbReference type="ARBA" id="ARBA00011901"/>
    </source>
</evidence>
<dbReference type="CDD" id="cd02696">
    <property type="entry name" value="MurNAc-LAA"/>
    <property type="match status" value="1"/>
</dbReference>
<protein>
    <recommendedName>
        <fullName evidence="2">N-acetylmuramoyl-L-alanine amidase</fullName>
        <ecNumber evidence="2">3.5.1.28</ecNumber>
    </recommendedName>
</protein>
<proteinExistence type="predicted"/>
<dbReference type="GO" id="GO:0030288">
    <property type="term" value="C:outer membrane-bounded periplasmic space"/>
    <property type="evidence" value="ECO:0007669"/>
    <property type="project" value="TreeGrafter"/>
</dbReference>
<dbReference type="EC" id="3.5.1.28" evidence="2"/>
<name>A0A4P8L2J4_9BACT</name>
<evidence type="ECO:0000313" key="7">
    <source>
        <dbReference type="EMBL" id="QCQ22137.1"/>
    </source>
</evidence>